<reference evidence="2" key="2">
    <citation type="submission" date="2020-09" db="EMBL/GenBank/DDBJ databases">
        <authorList>
            <person name="Sun Q."/>
            <person name="Kim S."/>
        </authorList>
    </citation>
    <scope>NUCLEOTIDE SEQUENCE</scope>
    <source>
        <strain evidence="2">KCTC 42651</strain>
    </source>
</reference>
<dbReference type="PANTHER" id="PTHR21197:SF0">
    <property type="entry name" value="UDP-GALACTOPYRANOSE MUTASE"/>
    <property type="match status" value="1"/>
</dbReference>
<dbReference type="AlphaFoldDB" id="A0A918XUI6"/>
<dbReference type="RefSeq" id="WP_189992679.1">
    <property type="nucleotide sequence ID" value="NZ_BMZS01000009.1"/>
</dbReference>
<dbReference type="Gene3D" id="3.50.50.60">
    <property type="entry name" value="FAD/NAD(P)-binding domain"/>
    <property type="match status" value="1"/>
</dbReference>
<dbReference type="SUPFAM" id="SSF51971">
    <property type="entry name" value="Nucleotide-binding domain"/>
    <property type="match status" value="1"/>
</dbReference>
<dbReference type="Pfam" id="PF13450">
    <property type="entry name" value="NAD_binding_8"/>
    <property type="match status" value="1"/>
</dbReference>
<gene>
    <name evidence="2" type="primary">glf</name>
    <name evidence="2" type="ORF">GCM10017083_38660</name>
</gene>
<evidence type="ECO:0000259" key="1">
    <source>
        <dbReference type="Pfam" id="PF03275"/>
    </source>
</evidence>
<protein>
    <submittedName>
        <fullName evidence="2">UDP-galactopyranose mutase</fullName>
    </submittedName>
</protein>
<dbReference type="PANTHER" id="PTHR21197">
    <property type="entry name" value="UDP-GALACTOPYRANOSE MUTASE"/>
    <property type="match status" value="1"/>
</dbReference>
<dbReference type="EMBL" id="BMZS01000009">
    <property type="protein sequence ID" value="GHD57325.1"/>
    <property type="molecule type" value="Genomic_DNA"/>
</dbReference>
<dbReference type="GO" id="GO:0050660">
    <property type="term" value="F:flavin adenine dinucleotide binding"/>
    <property type="evidence" value="ECO:0007669"/>
    <property type="project" value="TreeGrafter"/>
</dbReference>
<dbReference type="Pfam" id="PF03275">
    <property type="entry name" value="GLF"/>
    <property type="match status" value="1"/>
</dbReference>
<dbReference type="GO" id="GO:0008767">
    <property type="term" value="F:UDP-galactopyranose mutase activity"/>
    <property type="evidence" value="ECO:0007669"/>
    <property type="project" value="InterPro"/>
</dbReference>
<keyword evidence="3" id="KW-1185">Reference proteome</keyword>
<evidence type="ECO:0000313" key="2">
    <source>
        <dbReference type="EMBL" id="GHD57325.1"/>
    </source>
</evidence>
<feature type="domain" description="UDP-galactopyranose mutase C-terminal" evidence="1">
    <location>
        <begin position="145"/>
        <end position="352"/>
    </location>
</feature>
<proteinExistence type="predicted"/>
<dbReference type="InterPro" id="IPR036188">
    <property type="entry name" value="FAD/NAD-bd_sf"/>
</dbReference>
<dbReference type="InterPro" id="IPR015899">
    <property type="entry name" value="UDP-GalPyranose_mutase_C"/>
</dbReference>
<dbReference type="Proteomes" id="UP000630353">
    <property type="component" value="Unassembled WGS sequence"/>
</dbReference>
<dbReference type="SUPFAM" id="SSF54373">
    <property type="entry name" value="FAD-linked reductases, C-terminal domain"/>
    <property type="match status" value="1"/>
</dbReference>
<accession>A0A918XUI6</accession>
<dbReference type="GO" id="GO:0005829">
    <property type="term" value="C:cytosol"/>
    <property type="evidence" value="ECO:0007669"/>
    <property type="project" value="TreeGrafter"/>
</dbReference>
<comment type="caution">
    <text evidence="2">The sequence shown here is derived from an EMBL/GenBank/DDBJ whole genome shotgun (WGS) entry which is preliminary data.</text>
</comment>
<reference evidence="2" key="1">
    <citation type="journal article" date="2014" name="Int. J. Syst. Evol. Microbiol.">
        <title>Complete genome sequence of Corynebacterium casei LMG S-19264T (=DSM 44701T), isolated from a smear-ripened cheese.</title>
        <authorList>
            <consortium name="US DOE Joint Genome Institute (JGI-PGF)"/>
            <person name="Walter F."/>
            <person name="Albersmeier A."/>
            <person name="Kalinowski J."/>
            <person name="Ruckert C."/>
        </authorList>
    </citation>
    <scope>NUCLEOTIDE SEQUENCE</scope>
    <source>
        <strain evidence="2">KCTC 42651</strain>
    </source>
</reference>
<organism evidence="2 3">
    <name type="scientific">Thalassobaculum fulvum</name>
    <dbReference type="NCBI Taxonomy" id="1633335"/>
    <lineage>
        <taxon>Bacteria</taxon>
        <taxon>Pseudomonadati</taxon>
        <taxon>Pseudomonadota</taxon>
        <taxon>Alphaproteobacteria</taxon>
        <taxon>Rhodospirillales</taxon>
        <taxon>Thalassobaculaceae</taxon>
        <taxon>Thalassobaculum</taxon>
    </lineage>
</organism>
<name>A0A918XUI6_9PROT</name>
<evidence type="ECO:0000313" key="3">
    <source>
        <dbReference type="Proteomes" id="UP000630353"/>
    </source>
</evidence>
<sequence length="410" mass="46383">MKKALIIGGGFAGCAAAHQIELIGGWDVTLVERAPFLGGGVKTHWRGGHPFTFGPRHFLTPMEELFDYLNAIVPMRKLDHEFITYVEQDRNYYTFPIHKDDIPRMPDRGQIEQEIAEAQQLKGWTAAKNFEEYWISSIGKTLYGKMVDGYSRKMWQVESNAMLDDFGWSPKGVAIKEGPREGWDTAISAYPLAPDGYDHYFDVATAGTTVKLKTEIEAFDIQNKRVQIAGEWHSYDLIVNTVSPDMLLNYAYGELPYVGREFMTIILPTEYAFPDKVYFTYYAGDEPYTRIVEYKKFTQHQSPSTLIGIEIPSHKNKLYPMPIKKEIARAYQYFDDLPDGVVSMGRAGSYKYIDIDDIIWQAMKMAEELKGGGFSHPVPVYGADQSAPNLLTQKMVEANIVPGGSETAPE</sequence>